<evidence type="ECO:0000313" key="1">
    <source>
        <dbReference type="EMBL" id="TKA39314.1"/>
    </source>
</evidence>
<keyword evidence="2" id="KW-1185">Reference proteome</keyword>
<proteinExistence type="predicted"/>
<feature type="non-terminal residue" evidence="1">
    <location>
        <position position="80"/>
    </location>
</feature>
<sequence length="80" mass="8909">SYRANSWTRLHSDAILAKRLELAGCLTTSSHIGKAQVTRYERILPPMEARNVSMIVSKMAAHTPPRLVPMLDHVDAEKIG</sequence>
<dbReference type="Proteomes" id="UP000308768">
    <property type="component" value="Unassembled WGS sequence"/>
</dbReference>
<feature type="non-terminal residue" evidence="1">
    <location>
        <position position="1"/>
    </location>
</feature>
<gene>
    <name evidence="1" type="ORF">B0A49_13612</name>
</gene>
<comment type="caution">
    <text evidence="1">The sequence shown here is derived from an EMBL/GenBank/DDBJ whole genome shotgun (WGS) entry which is preliminary data.</text>
</comment>
<reference evidence="1 2" key="1">
    <citation type="submission" date="2017-03" db="EMBL/GenBank/DDBJ databases">
        <title>Genomes of endolithic fungi from Antarctica.</title>
        <authorList>
            <person name="Coleine C."/>
            <person name="Masonjones S."/>
            <person name="Stajich J.E."/>
        </authorList>
    </citation>
    <scope>NUCLEOTIDE SEQUENCE [LARGE SCALE GENOMIC DNA]</scope>
    <source>
        <strain evidence="1 2">CCFEE 5187</strain>
    </source>
</reference>
<accession>A0A4U0UTJ6</accession>
<organism evidence="1 2">
    <name type="scientific">Cryomyces minteri</name>
    <dbReference type="NCBI Taxonomy" id="331657"/>
    <lineage>
        <taxon>Eukaryota</taxon>
        <taxon>Fungi</taxon>
        <taxon>Dikarya</taxon>
        <taxon>Ascomycota</taxon>
        <taxon>Pezizomycotina</taxon>
        <taxon>Dothideomycetes</taxon>
        <taxon>Dothideomycetes incertae sedis</taxon>
        <taxon>Cryomyces</taxon>
    </lineage>
</organism>
<dbReference type="AlphaFoldDB" id="A0A4U0UTJ6"/>
<dbReference type="EMBL" id="NAJN01003459">
    <property type="protein sequence ID" value="TKA39314.1"/>
    <property type="molecule type" value="Genomic_DNA"/>
</dbReference>
<name>A0A4U0UTJ6_9PEZI</name>
<evidence type="ECO:0000313" key="2">
    <source>
        <dbReference type="Proteomes" id="UP000308768"/>
    </source>
</evidence>
<protein>
    <submittedName>
        <fullName evidence="1">Uncharacterized protein</fullName>
    </submittedName>
</protein>